<feature type="domain" description="C2H2-type" evidence="4">
    <location>
        <begin position="208"/>
        <end position="236"/>
    </location>
</feature>
<dbReference type="Proteomes" id="UP000182658">
    <property type="component" value="Unassembled WGS sequence"/>
</dbReference>
<keyword evidence="1" id="KW-0863">Zinc-finger</keyword>
<dbReference type="AlphaFoldDB" id="A0A1J7J5F9"/>
<feature type="region of interest" description="Disordered" evidence="3">
    <location>
        <begin position="1"/>
        <end position="28"/>
    </location>
</feature>
<dbReference type="Gene3D" id="3.30.160.60">
    <property type="entry name" value="Classic Zinc Finger"/>
    <property type="match status" value="1"/>
</dbReference>
<feature type="compositionally biased region" description="Low complexity" evidence="3">
    <location>
        <begin position="285"/>
        <end position="316"/>
    </location>
</feature>
<accession>A0A1J7J5F9</accession>
<feature type="region of interest" description="Disordered" evidence="3">
    <location>
        <begin position="179"/>
        <end position="202"/>
    </location>
</feature>
<dbReference type="SMART" id="SM00355">
    <property type="entry name" value="ZnF_C2H2"/>
    <property type="match status" value="2"/>
</dbReference>
<dbReference type="InterPro" id="IPR013087">
    <property type="entry name" value="Znf_C2H2_type"/>
</dbReference>
<feature type="compositionally biased region" description="Polar residues" evidence="3">
    <location>
        <begin position="72"/>
        <end position="91"/>
    </location>
</feature>
<dbReference type="EMBL" id="KV875110">
    <property type="protein sequence ID" value="OIW22730.1"/>
    <property type="molecule type" value="Genomic_DNA"/>
</dbReference>
<dbReference type="PROSITE" id="PS50157">
    <property type="entry name" value="ZINC_FINGER_C2H2_2"/>
    <property type="match status" value="1"/>
</dbReference>
<protein>
    <recommendedName>
        <fullName evidence="4">C2H2-type domain-containing protein</fullName>
    </recommendedName>
</protein>
<evidence type="ECO:0000256" key="3">
    <source>
        <dbReference type="SAM" id="MobiDB-lite"/>
    </source>
</evidence>
<name>A0A1J7J5F9_9PEZI</name>
<dbReference type="OrthoDB" id="5270535at2759"/>
<keyword evidence="1" id="KW-0479">Metal-binding</keyword>
<evidence type="ECO:0000313" key="6">
    <source>
        <dbReference type="Proteomes" id="UP000182658"/>
    </source>
</evidence>
<proteinExistence type="predicted"/>
<dbReference type="GO" id="GO:0008270">
    <property type="term" value="F:zinc ion binding"/>
    <property type="evidence" value="ECO:0007669"/>
    <property type="project" value="UniProtKB-KW"/>
</dbReference>
<feature type="region of interest" description="Disordered" evidence="3">
    <location>
        <begin position="278"/>
        <end position="325"/>
    </location>
</feature>
<organism evidence="5 6">
    <name type="scientific">Coniochaeta ligniaria NRRL 30616</name>
    <dbReference type="NCBI Taxonomy" id="1408157"/>
    <lineage>
        <taxon>Eukaryota</taxon>
        <taxon>Fungi</taxon>
        <taxon>Dikarya</taxon>
        <taxon>Ascomycota</taxon>
        <taxon>Pezizomycotina</taxon>
        <taxon>Sordariomycetes</taxon>
        <taxon>Sordariomycetidae</taxon>
        <taxon>Coniochaetales</taxon>
        <taxon>Coniochaetaceae</taxon>
        <taxon>Coniochaeta</taxon>
    </lineage>
</organism>
<evidence type="ECO:0000259" key="4">
    <source>
        <dbReference type="PROSITE" id="PS50157"/>
    </source>
</evidence>
<keyword evidence="6" id="KW-1185">Reference proteome</keyword>
<evidence type="ECO:0000313" key="5">
    <source>
        <dbReference type="EMBL" id="OIW22730.1"/>
    </source>
</evidence>
<dbReference type="PROSITE" id="PS00028">
    <property type="entry name" value="ZINC_FINGER_C2H2_1"/>
    <property type="match status" value="1"/>
</dbReference>
<gene>
    <name evidence="5" type="ORF">CONLIGDRAFT_719601</name>
</gene>
<reference evidence="5 6" key="1">
    <citation type="submission" date="2016-10" db="EMBL/GenBank/DDBJ databases">
        <title>Draft genome sequence of Coniochaeta ligniaria NRRL30616, a lignocellulolytic fungus for bioabatement of inhibitors in plant biomass hydrolysates.</title>
        <authorList>
            <consortium name="DOE Joint Genome Institute"/>
            <person name="Jimenez D.J."/>
            <person name="Hector R.E."/>
            <person name="Riley R."/>
            <person name="Sun H."/>
            <person name="Grigoriev I.V."/>
            <person name="Van Elsas J.D."/>
            <person name="Nichols N.N."/>
        </authorList>
    </citation>
    <scope>NUCLEOTIDE SEQUENCE [LARGE SCALE GENOMIC DNA]</scope>
    <source>
        <strain evidence="5 6">NRRL 30616</strain>
    </source>
</reference>
<feature type="region of interest" description="Disordered" evidence="3">
    <location>
        <begin position="60"/>
        <end position="91"/>
    </location>
</feature>
<evidence type="ECO:0000256" key="1">
    <source>
        <dbReference type="PROSITE-ProRule" id="PRU00042"/>
    </source>
</evidence>
<feature type="coiled-coil region" evidence="2">
    <location>
        <begin position="370"/>
        <end position="426"/>
    </location>
</feature>
<keyword evidence="1" id="KW-0862">Zinc</keyword>
<evidence type="ECO:0000256" key="2">
    <source>
        <dbReference type="SAM" id="Coils"/>
    </source>
</evidence>
<sequence>MQMPAANEHEHAAKQTYVPQYPESPRTQVAAASEMPLARDMLDPSISAYPSPIAPVAFGNHSATMVPDDTQGESAKQSATTVPDDTQGESAKQSAIMVPDYTQGESANQAYPSQTAPVAFGNNTFTGSIVAGSESHGPGPYTNDYVMYAEEIVRAPDHSQHLTVPSPEQHVPMPALPEATGISTSDGQDAAEASAEQPVTAQKTDGKVTCPTCQQLFAHKTSLNNHIKALHEKKVTWTCEFPGCGRNSMPFNWYFSYRRHMREIHTITVAGNATWKVGDPNEPVTTSSTSTATATTSTSTSATTTLTPPAMTSTKTKTAKPAHDNMTADPMEAYLKGVGNKLPSDVRKRNRASYESGNDADLTNDTTLLKDEIKRLRARESQLLEELRVERARASSELQEAEKKMRAELEDVYQAYQEELRAARNNEAFGRQQDALKAQRDCLRGKHEKEIEGVHRKHQLTERKLWNLLKEGK</sequence>
<dbReference type="InParanoid" id="A0A1J7J5F9"/>
<keyword evidence="2" id="KW-0175">Coiled coil</keyword>